<organism evidence="4 5">
    <name type="scientific">Desulfofarcimen acetoxidans (strain ATCC 49208 / DSM 771 / KCTC 5769 / VKM B-1644 / 5575)</name>
    <name type="common">Desulfotomaculum acetoxidans</name>
    <dbReference type="NCBI Taxonomy" id="485916"/>
    <lineage>
        <taxon>Bacteria</taxon>
        <taxon>Bacillati</taxon>
        <taxon>Bacillota</taxon>
        <taxon>Clostridia</taxon>
        <taxon>Eubacteriales</taxon>
        <taxon>Peptococcaceae</taxon>
        <taxon>Desulfofarcimen</taxon>
    </lineage>
</organism>
<dbReference type="CDD" id="cd02205">
    <property type="entry name" value="CBS_pair_SF"/>
    <property type="match status" value="1"/>
</dbReference>
<feature type="domain" description="CBS" evidence="3">
    <location>
        <begin position="11"/>
        <end position="81"/>
    </location>
</feature>
<proteinExistence type="predicted"/>
<keyword evidence="5" id="KW-1185">Reference proteome</keyword>
<dbReference type="Proteomes" id="UP000002217">
    <property type="component" value="Chromosome"/>
</dbReference>
<evidence type="ECO:0000313" key="4">
    <source>
        <dbReference type="EMBL" id="ACV61901.1"/>
    </source>
</evidence>
<dbReference type="PANTHER" id="PTHR43080:SF2">
    <property type="entry name" value="CBS DOMAIN-CONTAINING PROTEIN"/>
    <property type="match status" value="1"/>
</dbReference>
<dbReference type="Pfam" id="PF00571">
    <property type="entry name" value="CBS"/>
    <property type="match status" value="2"/>
</dbReference>
<dbReference type="AlphaFoldDB" id="C8W3D4"/>
<evidence type="ECO:0000259" key="3">
    <source>
        <dbReference type="PROSITE" id="PS51371"/>
    </source>
</evidence>
<evidence type="ECO:0000313" key="5">
    <source>
        <dbReference type="Proteomes" id="UP000002217"/>
    </source>
</evidence>
<dbReference type="SUPFAM" id="SSF54631">
    <property type="entry name" value="CBS-domain pair"/>
    <property type="match status" value="1"/>
</dbReference>
<name>C8W3D4_DESAS</name>
<dbReference type="InterPro" id="IPR046342">
    <property type="entry name" value="CBS_dom_sf"/>
</dbReference>
<dbReference type="eggNOG" id="COG0517">
    <property type="taxonomic scope" value="Bacteria"/>
</dbReference>
<dbReference type="RefSeq" id="WP_015756616.1">
    <property type="nucleotide sequence ID" value="NC_013216.1"/>
</dbReference>
<keyword evidence="1 2" id="KW-0129">CBS domain</keyword>
<evidence type="ECO:0000256" key="2">
    <source>
        <dbReference type="PROSITE-ProRule" id="PRU00703"/>
    </source>
</evidence>
<sequence>MVRNKAVEEIMIPVEDYQKIAEDATVYDAIKVIQNSFHRDGMAWHGHRSVLVINNCSQFVGVLTIRGLLKAAGLQELLDDIGIKSESWGWYYMQRLKENSIRVRDVMRPINSASVNAGDSIYEAAKVLLKYNVNSLPVLRNNQLVGVVRVLDIFAVIKNYFVV</sequence>
<dbReference type="SMART" id="SM00116">
    <property type="entry name" value="CBS"/>
    <property type="match status" value="2"/>
</dbReference>
<dbReference type="InterPro" id="IPR051257">
    <property type="entry name" value="Diverse_CBS-Domain"/>
</dbReference>
<feature type="domain" description="CBS" evidence="3">
    <location>
        <begin position="107"/>
        <end position="163"/>
    </location>
</feature>
<dbReference type="STRING" id="485916.Dtox_1015"/>
<dbReference type="PANTHER" id="PTHR43080">
    <property type="entry name" value="CBS DOMAIN-CONTAINING PROTEIN CBSX3, MITOCHONDRIAL"/>
    <property type="match status" value="1"/>
</dbReference>
<dbReference type="KEGG" id="dae:Dtox_1015"/>
<dbReference type="PROSITE" id="PS51371">
    <property type="entry name" value="CBS"/>
    <property type="match status" value="2"/>
</dbReference>
<dbReference type="Gene3D" id="3.10.580.10">
    <property type="entry name" value="CBS-domain"/>
    <property type="match status" value="1"/>
</dbReference>
<protein>
    <submittedName>
        <fullName evidence="4">CBS domain-containing protein</fullName>
    </submittedName>
</protein>
<dbReference type="InterPro" id="IPR000644">
    <property type="entry name" value="CBS_dom"/>
</dbReference>
<reference evidence="4 5" key="1">
    <citation type="journal article" date="2009" name="Stand. Genomic Sci.">
        <title>Complete genome sequence of Desulfotomaculum acetoxidans type strain (5575).</title>
        <authorList>
            <person name="Spring S."/>
            <person name="Lapidus A."/>
            <person name="Schroder M."/>
            <person name="Gleim D."/>
            <person name="Sims D."/>
            <person name="Meincke L."/>
            <person name="Glavina Del Rio T."/>
            <person name="Tice H."/>
            <person name="Copeland A."/>
            <person name="Cheng J.F."/>
            <person name="Lucas S."/>
            <person name="Chen F."/>
            <person name="Nolan M."/>
            <person name="Bruce D."/>
            <person name="Goodwin L."/>
            <person name="Pitluck S."/>
            <person name="Ivanova N."/>
            <person name="Mavromatis K."/>
            <person name="Mikhailova N."/>
            <person name="Pati A."/>
            <person name="Chen A."/>
            <person name="Palaniappan K."/>
            <person name="Land M."/>
            <person name="Hauser L."/>
            <person name="Chang Y.J."/>
            <person name="Jeffries C.D."/>
            <person name="Chain P."/>
            <person name="Saunders E."/>
            <person name="Brettin T."/>
            <person name="Detter J.C."/>
            <person name="Goker M."/>
            <person name="Bristow J."/>
            <person name="Eisen J.A."/>
            <person name="Markowitz V."/>
            <person name="Hugenholtz P."/>
            <person name="Kyrpides N.C."/>
            <person name="Klenk H.P."/>
            <person name="Han C."/>
        </authorList>
    </citation>
    <scope>NUCLEOTIDE SEQUENCE [LARGE SCALE GENOMIC DNA]</scope>
    <source>
        <strain evidence="5">ATCC 49208 / DSM 771 / VKM B-1644</strain>
    </source>
</reference>
<accession>C8W3D4</accession>
<evidence type="ECO:0000256" key="1">
    <source>
        <dbReference type="ARBA" id="ARBA00023122"/>
    </source>
</evidence>
<dbReference type="OrthoDB" id="1787337at2"/>
<dbReference type="HOGENOM" id="CLU_040681_8_1_9"/>
<dbReference type="EMBL" id="CP001720">
    <property type="protein sequence ID" value="ACV61901.1"/>
    <property type="molecule type" value="Genomic_DNA"/>
</dbReference>
<gene>
    <name evidence="4" type="ordered locus">Dtox_1015</name>
</gene>